<dbReference type="EMBL" id="JACHLN010000002">
    <property type="protein sequence ID" value="MBB4839016.1"/>
    <property type="molecule type" value="Genomic_DNA"/>
</dbReference>
<accession>A0A7W7K1L0</accession>
<dbReference type="Proteomes" id="UP000575241">
    <property type="component" value="Unassembled WGS sequence"/>
</dbReference>
<dbReference type="AlphaFoldDB" id="A0A7W7K1L0"/>
<dbReference type="RefSeq" id="WP_184166455.1">
    <property type="nucleotide sequence ID" value="NZ_JACHLN010000002.1"/>
</dbReference>
<sequence length="61" mass="6753">MASTPADRIEQALVRIEKAAAARAYACERITQRHAKLRSRIEDAVSSLDALIARETQADQD</sequence>
<evidence type="ECO:0000313" key="1">
    <source>
        <dbReference type="EMBL" id="MBB4839016.1"/>
    </source>
</evidence>
<keyword evidence="2" id="KW-1185">Reference proteome</keyword>
<reference evidence="1 2" key="1">
    <citation type="submission" date="2020-08" db="EMBL/GenBank/DDBJ databases">
        <title>Functional genomics of gut bacteria from endangered species of beetles.</title>
        <authorList>
            <person name="Carlos-Shanley C."/>
        </authorList>
    </citation>
    <scope>NUCLEOTIDE SEQUENCE [LARGE SCALE GENOMIC DNA]</scope>
    <source>
        <strain evidence="1 2">S00224</strain>
    </source>
</reference>
<protein>
    <submittedName>
        <fullName evidence="1">Uncharacterized protein</fullName>
    </submittedName>
</protein>
<gene>
    <name evidence="1" type="ORF">HNP52_002085</name>
</gene>
<proteinExistence type="predicted"/>
<organism evidence="1 2">
    <name type="scientific">Sphingomonas kyeonggiensis</name>
    <dbReference type="NCBI Taxonomy" id="1268553"/>
    <lineage>
        <taxon>Bacteria</taxon>
        <taxon>Pseudomonadati</taxon>
        <taxon>Pseudomonadota</taxon>
        <taxon>Alphaproteobacteria</taxon>
        <taxon>Sphingomonadales</taxon>
        <taxon>Sphingomonadaceae</taxon>
        <taxon>Sphingomonas</taxon>
    </lineage>
</organism>
<comment type="caution">
    <text evidence="1">The sequence shown here is derived from an EMBL/GenBank/DDBJ whole genome shotgun (WGS) entry which is preliminary data.</text>
</comment>
<name>A0A7W7K1L0_9SPHN</name>
<evidence type="ECO:0000313" key="2">
    <source>
        <dbReference type="Proteomes" id="UP000575241"/>
    </source>
</evidence>